<dbReference type="GO" id="GO:0022857">
    <property type="term" value="F:transmembrane transporter activity"/>
    <property type="evidence" value="ECO:0007669"/>
    <property type="project" value="InterPro"/>
</dbReference>
<evidence type="ECO:0000259" key="6">
    <source>
        <dbReference type="PROSITE" id="PS50850"/>
    </source>
</evidence>
<comment type="caution">
    <text evidence="7">The sequence shown here is derived from an EMBL/GenBank/DDBJ whole genome shotgun (WGS) entry which is preliminary data.</text>
</comment>
<feature type="transmembrane region" description="Helical" evidence="5">
    <location>
        <begin position="239"/>
        <end position="258"/>
    </location>
</feature>
<feature type="transmembrane region" description="Helical" evidence="5">
    <location>
        <begin position="85"/>
        <end position="109"/>
    </location>
</feature>
<dbReference type="InterPro" id="IPR036259">
    <property type="entry name" value="MFS_trans_sf"/>
</dbReference>
<protein>
    <submittedName>
        <fullName evidence="7">Putative MFS-type transporter</fullName>
    </submittedName>
</protein>
<dbReference type="PANTHER" id="PTHR23502:SF187">
    <property type="entry name" value="TRANSPORTER, PUTATIVE (AFU_ORTHOLOGUE AFUA_2G17840)-RELATED"/>
    <property type="match status" value="1"/>
</dbReference>
<keyword evidence="3 5" id="KW-1133">Transmembrane helix</keyword>
<comment type="subcellular location">
    <subcellularLocation>
        <location evidence="1">Membrane</location>
        <topology evidence="1">Multi-pass membrane protein</topology>
    </subcellularLocation>
</comment>
<organism evidence="7 8">
    <name type="scientific">Fonsecaea erecta</name>
    <dbReference type="NCBI Taxonomy" id="1367422"/>
    <lineage>
        <taxon>Eukaryota</taxon>
        <taxon>Fungi</taxon>
        <taxon>Dikarya</taxon>
        <taxon>Ascomycota</taxon>
        <taxon>Pezizomycotina</taxon>
        <taxon>Eurotiomycetes</taxon>
        <taxon>Chaetothyriomycetidae</taxon>
        <taxon>Chaetothyriales</taxon>
        <taxon>Herpotrichiellaceae</taxon>
        <taxon>Fonsecaea</taxon>
    </lineage>
</organism>
<dbReference type="GO" id="GO:0005886">
    <property type="term" value="C:plasma membrane"/>
    <property type="evidence" value="ECO:0007669"/>
    <property type="project" value="TreeGrafter"/>
</dbReference>
<evidence type="ECO:0000256" key="3">
    <source>
        <dbReference type="ARBA" id="ARBA00022989"/>
    </source>
</evidence>
<evidence type="ECO:0000256" key="5">
    <source>
        <dbReference type="SAM" id="Phobius"/>
    </source>
</evidence>
<accession>A0A178Z9H5</accession>
<gene>
    <name evidence="7" type="ORF">AYL99_09623</name>
</gene>
<dbReference type="Proteomes" id="UP000078343">
    <property type="component" value="Unassembled WGS sequence"/>
</dbReference>
<feature type="domain" description="Major facilitator superfamily (MFS) profile" evidence="6">
    <location>
        <begin position="85"/>
        <end position="510"/>
    </location>
</feature>
<proteinExistence type="predicted"/>
<feature type="transmembrane region" description="Helical" evidence="5">
    <location>
        <begin position="129"/>
        <end position="146"/>
    </location>
</feature>
<evidence type="ECO:0000313" key="8">
    <source>
        <dbReference type="Proteomes" id="UP000078343"/>
    </source>
</evidence>
<feature type="transmembrane region" description="Helical" evidence="5">
    <location>
        <begin position="420"/>
        <end position="445"/>
    </location>
</feature>
<evidence type="ECO:0000256" key="4">
    <source>
        <dbReference type="ARBA" id="ARBA00023136"/>
    </source>
</evidence>
<dbReference type="AlphaFoldDB" id="A0A178Z9H5"/>
<evidence type="ECO:0000313" key="7">
    <source>
        <dbReference type="EMBL" id="OAP56444.1"/>
    </source>
</evidence>
<dbReference type="InterPro" id="IPR011701">
    <property type="entry name" value="MFS"/>
</dbReference>
<feature type="transmembrane region" description="Helical" evidence="5">
    <location>
        <begin position="393"/>
        <end position="414"/>
    </location>
</feature>
<dbReference type="PANTHER" id="PTHR23502">
    <property type="entry name" value="MAJOR FACILITATOR SUPERFAMILY"/>
    <property type="match status" value="1"/>
</dbReference>
<feature type="transmembrane region" description="Helical" evidence="5">
    <location>
        <begin position="351"/>
        <end position="372"/>
    </location>
</feature>
<name>A0A178Z9H5_9EURO</name>
<feature type="transmembrane region" description="Helical" evidence="5">
    <location>
        <begin position="488"/>
        <end position="508"/>
    </location>
</feature>
<keyword evidence="8" id="KW-1185">Reference proteome</keyword>
<dbReference type="InterPro" id="IPR020846">
    <property type="entry name" value="MFS_dom"/>
</dbReference>
<sequence>MAAELGMEDEKQTDARMVELEYANTKESTSAGPIARPEGKIYLTTSAAQVDGIKFAPDGHTILVPQPSDDPNDPLNWSFFKKHMLLIISSMSSFLPEYGSATGAVTLLSQAQQWHLTPDHVNHSQAGNVFMLGVGGLFSVVCSAYFGRLPVLFWMLCLAFGTAIWCAAAVTFESFMAARILNGFFSAVTQSMTTVLINDMFFFHEKARKIGIWASFVVLAPSLGPMLGAFMLNTQRWPVPFWVLSSLTGLCLVLVIIFGEETYYDRRLTLEEQPARRSRLLRLVGVEQFHSRRLRNTVRETLRRPARVIMLPTVFISVIYAGITFAWQVGINTTSAIFLTPLYHFDILQVGYFYFAPAIGAILGEAAGYFAHDLIAKHYEKTHNGYFHPEARLRGAWLATPFLVSGLVLIGYAFQDHLHYMVVAVGWALFNMGAMISIVSINAYCLDSFPEASGEGAAWLSVGRTVGGFIISYEQVSWATKEGTKASFGIQAGLCTFGLVLAVFLQIYGQRLRKWSGSLKFKTI</sequence>
<reference evidence="7 8" key="1">
    <citation type="submission" date="2016-04" db="EMBL/GenBank/DDBJ databases">
        <title>Draft genome of Fonsecaea erecta CBS 125763.</title>
        <authorList>
            <person name="Weiss V.A."/>
            <person name="Vicente V.A."/>
            <person name="Raittz R.T."/>
            <person name="Moreno L.F."/>
            <person name="De Souza E.M."/>
            <person name="Pedrosa F.O."/>
            <person name="Steffens M.B."/>
            <person name="Faoro H."/>
            <person name="Tadra-Sfeir M.Z."/>
            <person name="Najafzadeh M.J."/>
            <person name="Felipe M.S."/>
            <person name="Teixeira M."/>
            <person name="Sun J."/>
            <person name="Xi L."/>
            <person name="Gomes R."/>
            <person name="De Azevedo C.M."/>
            <person name="Salgado C.G."/>
            <person name="Da Silva M.B."/>
            <person name="Nascimento M.F."/>
            <person name="Queiroz-Telles F."/>
            <person name="Attili D.S."/>
            <person name="Gorbushina A."/>
        </authorList>
    </citation>
    <scope>NUCLEOTIDE SEQUENCE [LARGE SCALE GENOMIC DNA]</scope>
    <source>
        <strain evidence="7 8">CBS 125763</strain>
    </source>
</reference>
<dbReference type="EMBL" id="LVYI01000009">
    <property type="protein sequence ID" value="OAP56444.1"/>
    <property type="molecule type" value="Genomic_DNA"/>
</dbReference>
<dbReference type="Gene3D" id="1.20.1250.20">
    <property type="entry name" value="MFS general substrate transporter like domains"/>
    <property type="match status" value="1"/>
</dbReference>
<dbReference type="RefSeq" id="XP_018689811.1">
    <property type="nucleotide sequence ID" value="XM_018841130.1"/>
</dbReference>
<dbReference type="OrthoDB" id="2533084at2759"/>
<keyword evidence="4 5" id="KW-0472">Membrane</keyword>
<dbReference type="PROSITE" id="PS50850">
    <property type="entry name" value="MFS"/>
    <property type="match status" value="1"/>
</dbReference>
<dbReference type="SUPFAM" id="SSF103473">
    <property type="entry name" value="MFS general substrate transporter"/>
    <property type="match status" value="1"/>
</dbReference>
<evidence type="ECO:0000256" key="2">
    <source>
        <dbReference type="ARBA" id="ARBA00022692"/>
    </source>
</evidence>
<dbReference type="GeneID" id="30013791"/>
<dbReference type="Pfam" id="PF07690">
    <property type="entry name" value="MFS_1"/>
    <property type="match status" value="1"/>
</dbReference>
<feature type="transmembrane region" description="Helical" evidence="5">
    <location>
        <begin position="308"/>
        <end position="331"/>
    </location>
</feature>
<feature type="transmembrane region" description="Helical" evidence="5">
    <location>
        <begin position="184"/>
        <end position="203"/>
    </location>
</feature>
<keyword evidence="2 5" id="KW-0812">Transmembrane</keyword>
<feature type="transmembrane region" description="Helical" evidence="5">
    <location>
        <begin position="210"/>
        <end position="233"/>
    </location>
</feature>
<evidence type="ECO:0000256" key="1">
    <source>
        <dbReference type="ARBA" id="ARBA00004141"/>
    </source>
</evidence>
<feature type="transmembrane region" description="Helical" evidence="5">
    <location>
        <begin position="153"/>
        <end position="172"/>
    </location>
</feature>